<comment type="caution">
    <text evidence="1">The sequence shown here is derived from an EMBL/GenBank/DDBJ whole genome shotgun (WGS) entry which is preliminary data.</text>
</comment>
<gene>
    <name evidence="1" type="ORF">FS320_37125</name>
</gene>
<keyword evidence="2" id="KW-1185">Reference proteome</keyword>
<proteinExistence type="predicted"/>
<accession>A0A5N7N4X0</accession>
<organism evidence="1 2">
    <name type="scientific">Microvirga tunisiensis</name>
    <dbReference type="NCBI Taxonomy" id="2108360"/>
    <lineage>
        <taxon>Bacteria</taxon>
        <taxon>Pseudomonadati</taxon>
        <taxon>Pseudomonadota</taxon>
        <taxon>Alphaproteobacteria</taxon>
        <taxon>Hyphomicrobiales</taxon>
        <taxon>Methylobacteriaceae</taxon>
        <taxon>Microvirga</taxon>
    </lineage>
</organism>
<evidence type="ECO:0000313" key="1">
    <source>
        <dbReference type="EMBL" id="MPR30486.1"/>
    </source>
</evidence>
<dbReference type="OrthoDB" id="8020593at2"/>
<dbReference type="EMBL" id="VOSK01000378">
    <property type="protein sequence ID" value="MPR30486.1"/>
    <property type="molecule type" value="Genomic_DNA"/>
</dbReference>
<sequence length="112" mass="11897">MFSIRDFVTADINILGAIDALESALARAASDADTIVITDNEKELICFGIVDARFVLSAHEQEPSKVLSLLALRIANSFEVPRAKASAVLAEFRSAEALAEADLIDPPIALAA</sequence>
<dbReference type="Proteomes" id="UP000403266">
    <property type="component" value="Unassembled WGS sequence"/>
</dbReference>
<evidence type="ECO:0000313" key="2">
    <source>
        <dbReference type="Proteomes" id="UP000403266"/>
    </source>
</evidence>
<dbReference type="RefSeq" id="WP_152717321.1">
    <property type="nucleotide sequence ID" value="NZ_VOSJ01000414.1"/>
</dbReference>
<protein>
    <submittedName>
        <fullName evidence="1">Uncharacterized protein</fullName>
    </submittedName>
</protein>
<reference evidence="1 2" key="1">
    <citation type="journal article" date="2019" name="Syst. Appl. Microbiol.">
        <title>Microvirga tunisiensis sp. nov., a root nodule symbiotic bacterium isolated from Lupinus micranthus and L. luteus grown in Northern Tunisia.</title>
        <authorList>
            <person name="Msaddak A."/>
            <person name="Rejili M."/>
            <person name="Duran D."/>
            <person name="Mars M."/>
            <person name="Palacios J.M."/>
            <person name="Ruiz-Argueso T."/>
            <person name="Rey L."/>
            <person name="Imperial J."/>
        </authorList>
    </citation>
    <scope>NUCLEOTIDE SEQUENCE [LARGE SCALE GENOMIC DNA]</scope>
    <source>
        <strain evidence="1 2">Lmie10</strain>
    </source>
</reference>
<name>A0A5N7N4X0_9HYPH</name>
<dbReference type="AlphaFoldDB" id="A0A5N7N4X0"/>